<evidence type="ECO:0000256" key="5">
    <source>
        <dbReference type="ARBA" id="ARBA00022833"/>
    </source>
</evidence>
<feature type="domain" description="LIM zinc-binding" evidence="14">
    <location>
        <begin position="2"/>
        <end position="61"/>
    </location>
</feature>
<keyword evidence="3 11" id="KW-0479">Metal-binding</keyword>
<dbReference type="PROSITE" id="PS50071">
    <property type="entry name" value="HOMEOBOX_2"/>
    <property type="match status" value="1"/>
</dbReference>
<evidence type="ECO:0000256" key="8">
    <source>
        <dbReference type="ARBA" id="ARBA00023155"/>
    </source>
</evidence>
<keyword evidence="8 10" id="KW-0371">Homeobox</keyword>
<dbReference type="Pfam" id="PF13339">
    <property type="entry name" value="AATF-Che1"/>
    <property type="match status" value="1"/>
</dbReference>
<dbReference type="GO" id="GO:0005730">
    <property type="term" value="C:nucleolus"/>
    <property type="evidence" value="ECO:0007669"/>
    <property type="project" value="TreeGrafter"/>
</dbReference>
<dbReference type="InterPro" id="IPR049618">
    <property type="entry name" value="Lhx1/5_LIM1"/>
</dbReference>
<dbReference type="InterPro" id="IPR009057">
    <property type="entry name" value="Homeodomain-like_sf"/>
</dbReference>
<reference evidence="16" key="1">
    <citation type="submission" date="2023-06" db="EMBL/GenBank/DDBJ databases">
        <title>Male Hemibagrus guttatus genome.</title>
        <authorList>
            <person name="Bian C."/>
        </authorList>
    </citation>
    <scope>NUCLEOTIDE SEQUENCE</scope>
    <source>
        <strain evidence="16">Male_cb2023</strain>
        <tissue evidence="16">Muscle</tissue>
    </source>
</reference>
<dbReference type="FunFam" id="2.10.110.10:FF:000120">
    <property type="entry name" value="Insulin gene enhancer protein ISL-2"/>
    <property type="match status" value="1"/>
</dbReference>
<dbReference type="InterPro" id="IPR017970">
    <property type="entry name" value="Homeobox_CS"/>
</dbReference>
<dbReference type="InterPro" id="IPR049619">
    <property type="entry name" value="Lhx1/5_LIM2"/>
</dbReference>
<dbReference type="InterPro" id="IPR001356">
    <property type="entry name" value="HD"/>
</dbReference>
<feature type="compositionally biased region" description="Acidic residues" evidence="13">
    <location>
        <begin position="549"/>
        <end position="564"/>
    </location>
</feature>
<evidence type="ECO:0000259" key="15">
    <source>
        <dbReference type="PROSITE" id="PS50071"/>
    </source>
</evidence>
<evidence type="ECO:0000256" key="2">
    <source>
        <dbReference type="ARBA" id="ARBA00008966"/>
    </source>
</evidence>
<dbReference type="FunFam" id="2.10.110.10:FF:000046">
    <property type="entry name" value="LIM/homeobox protein Lhx1"/>
    <property type="match status" value="1"/>
</dbReference>
<dbReference type="SUPFAM" id="SSF57716">
    <property type="entry name" value="Glucocorticoid receptor-like (DNA-binding domain)"/>
    <property type="match status" value="2"/>
</dbReference>
<evidence type="ECO:0000256" key="4">
    <source>
        <dbReference type="ARBA" id="ARBA00022737"/>
    </source>
</evidence>
<dbReference type="InterPro" id="IPR001781">
    <property type="entry name" value="Znf_LIM"/>
</dbReference>
<dbReference type="CDD" id="cd09367">
    <property type="entry name" value="LIM1_Lhx1_Lhx5"/>
    <property type="match status" value="1"/>
</dbReference>
<proteinExistence type="inferred from homology"/>
<evidence type="ECO:0000313" key="16">
    <source>
        <dbReference type="EMBL" id="KAK3509075.1"/>
    </source>
</evidence>
<dbReference type="PROSITE" id="PS00027">
    <property type="entry name" value="HOMEOBOX_1"/>
    <property type="match status" value="1"/>
</dbReference>
<evidence type="ECO:0000256" key="1">
    <source>
        <dbReference type="ARBA" id="ARBA00004123"/>
    </source>
</evidence>
<evidence type="ECO:0000256" key="3">
    <source>
        <dbReference type="ARBA" id="ARBA00022723"/>
    </source>
</evidence>
<feature type="compositionally biased region" description="Acidic residues" evidence="13">
    <location>
        <begin position="752"/>
        <end position="769"/>
    </location>
</feature>
<feature type="compositionally biased region" description="Acidic residues" evidence="13">
    <location>
        <begin position="526"/>
        <end position="541"/>
    </location>
</feature>
<dbReference type="PANTHER" id="PTHR15565:SF0">
    <property type="entry name" value="PROTEIN AATF"/>
    <property type="match status" value="1"/>
</dbReference>
<dbReference type="SMART" id="SM00389">
    <property type="entry name" value="HOX"/>
    <property type="match status" value="1"/>
</dbReference>
<feature type="compositionally biased region" description="Basic and acidic residues" evidence="13">
    <location>
        <begin position="584"/>
        <end position="595"/>
    </location>
</feature>
<evidence type="ECO:0000256" key="11">
    <source>
        <dbReference type="PROSITE-ProRule" id="PRU00125"/>
    </source>
</evidence>
<accession>A0AAE0PWC6</accession>
<dbReference type="InterPro" id="IPR025160">
    <property type="entry name" value="AATF"/>
</dbReference>
<feature type="DNA-binding region" description="Homeobox" evidence="10">
    <location>
        <begin position="180"/>
        <end position="239"/>
    </location>
</feature>
<keyword evidence="4" id="KW-0677">Repeat</keyword>
<dbReference type="AlphaFoldDB" id="A0AAE0PWC6"/>
<keyword evidence="17" id="KW-1185">Reference proteome</keyword>
<dbReference type="PANTHER" id="PTHR15565">
    <property type="entry name" value="AATF PROTEIN APOPTOSIS ANTAGONIZING TRANSCRIPTION FACTOR"/>
    <property type="match status" value="1"/>
</dbReference>
<feature type="compositionally biased region" description="Acidic residues" evidence="13">
    <location>
        <begin position="596"/>
        <end position="632"/>
    </location>
</feature>
<evidence type="ECO:0000256" key="6">
    <source>
        <dbReference type="ARBA" id="ARBA00023038"/>
    </source>
</evidence>
<feature type="compositionally biased region" description="Low complexity" evidence="13">
    <location>
        <begin position="139"/>
        <end position="148"/>
    </location>
</feature>
<dbReference type="InterPro" id="IPR012617">
    <property type="entry name" value="AATF_C"/>
</dbReference>
<evidence type="ECO:0000259" key="14">
    <source>
        <dbReference type="PROSITE" id="PS50023"/>
    </source>
</evidence>
<evidence type="ECO:0000313" key="17">
    <source>
        <dbReference type="Proteomes" id="UP001274896"/>
    </source>
</evidence>
<feature type="region of interest" description="Disordered" evidence="13">
    <location>
        <begin position="513"/>
        <end position="647"/>
    </location>
</feature>
<dbReference type="EMBL" id="JAUCMX010000027">
    <property type="protein sequence ID" value="KAK3509075.1"/>
    <property type="molecule type" value="Genomic_DNA"/>
</dbReference>
<dbReference type="Pfam" id="PF00412">
    <property type="entry name" value="LIM"/>
    <property type="match status" value="2"/>
</dbReference>
<dbReference type="Proteomes" id="UP001274896">
    <property type="component" value="Unassembled WGS sequence"/>
</dbReference>
<dbReference type="Gene3D" id="1.10.10.60">
    <property type="entry name" value="Homeodomain-like"/>
    <property type="match status" value="1"/>
</dbReference>
<dbReference type="GO" id="GO:0008270">
    <property type="term" value="F:zinc ion binding"/>
    <property type="evidence" value="ECO:0007669"/>
    <property type="project" value="InterPro"/>
</dbReference>
<evidence type="ECO:0000256" key="7">
    <source>
        <dbReference type="ARBA" id="ARBA00023125"/>
    </source>
</evidence>
<feature type="region of interest" description="Disordered" evidence="13">
    <location>
        <begin position="330"/>
        <end position="360"/>
    </location>
</feature>
<dbReference type="SMART" id="SM00132">
    <property type="entry name" value="LIM"/>
    <property type="match status" value="2"/>
</dbReference>
<dbReference type="CDD" id="cd09375">
    <property type="entry name" value="LIM2_Lhx1_Lhx5"/>
    <property type="match status" value="1"/>
</dbReference>
<keyword evidence="6 11" id="KW-0440">LIM domain</keyword>
<dbReference type="PROSITE" id="PS50023">
    <property type="entry name" value="LIM_DOMAIN_2"/>
    <property type="match status" value="2"/>
</dbReference>
<keyword evidence="7 10" id="KW-0238">DNA-binding</keyword>
<dbReference type="PROSITE" id="PS00478">
    <property type="entry name" value="LIM_DOMAIN_1"/>
    <property type="match status" value="2"/>
</dbReference>
<dbReference type="InterPro" id="IPR039223">
    <property type="entry name" value="AATF/Bfr2"/>
</dbReference>
<comment type="similarity">
    <text evidence="2">Belongs to the AATF family.</text>
</comment>
<organism evidence="16 17">
    <name type="scientific">Hemibagrus guttatus</name>
    <dbReference type="NCBI Taxonomy" id="175788"/>
    <lineage>
        <taxon>Eukaryota</taxon>
        <taxon>Metazoa</taxon>
        <taxon>Chordata</taxon>
        <taxon>Craniata</taxon>
        <taxon>Vertebrata</taxon>
        <taxon>Euteleostomi</taxon>
        <taxon>Actinopterygii</taxon>
        <taxon>Neopterygii</taxon>
        <taxon>Teleostei</taxon>
        <taxon>Ostariophysi</taxon>
        <taxon>Siluriformes</taxon>
        <taxon>Bagridae</taxon>
        <taxon>Hemibagrus</taxon>
    </lineage>
</organism>
<keyword evidence="5 11" id="KW-0862">Zinc</keyword>
<dbReference type="FunFam" id="1.10.10.60:FF:000075">
    <property type="entry name" value="LIM/homeobox protein Lhx1"/>
    <property type="match status" value="1"/>
</dbReference>
<dbReference type="CDD" id="cd00086">
    <property type="entry name" value="homeodomain"/>
    <property type="match status" value="1"/>
</dbReference>
<feature type="domain" description="Homeobox" evidence="15">
    <location>
        <begin position="178"/>
        <end position="238"/>
    </location>
</feature>
<evidence type="ECO:0000256" key="12">
    <source>
        <dbReference type="RuleBase" id="RU000682"/>
    </source>
</evidence>
<name>A0AAE0PWC6_9TELE</name>
<dbReference type="Pfam" id="PF00046">
    <property type="entry name" value="Homeodomain"/>
    <property type="match status" value="1"/>
</dbReference>
<evidence type="ECO:0000256" key="10">
    <source>
        <dbReference type="PROSITE-ProRule" id="PRU00108"/>
    </source>
</evidence>
<dbReference type="GO" id="GO:0000981">
    <property type="term" value="F:DNA-binding transcription factor activity, RNA polymerase II-specific"/>
    <property type="evidence" value="ECO:0007669"/>
    <property type="project" value="InterPro"/>
</dbReference>
<keyword evidence="9 10" id="KW-0539">Nucleus</keyword>
<feature type="region of interest" description="Disordered" evidence="13">
    <location>
        <begin position="138"/>
        <end position="187"/>
    </location>
</feature>
<sequence>MLQCAGCERPILDRFLLNVLDRAWHAKCVQCCDCKCNLTEKCFSREGRLYCKTDFFRRYGTKCGGCSQVISPTDLVRKARSKVFHLNCFTCIICNKQLSTGEELYILDESKFVCKEDYLSNSNGAKDANLLSSTITTCSEPSLSPDSQDPQDDGKDSEAGHLSDKECSNENDEQSAGAKRRGPRTTIKAKQLETLKAAFAATPKPTRHIREQLAQETGLNMRVIQVWFQNRRSKERRMKQLSALGARRHVLFRSARRMRALGERVEPAELMMPNGHFSYYGDYQGEYYGPGGNYEYFPPSSQAQTPGDLGYVPSSGPAGTPLGTMDLHHSGHHPSGESQCFGEMVPQHPGDSPSPEHSISADVSGAFTSISSLGANGYSNQLSQPSSEISEGTVPNVPTRIGIFDVLTLWGPAVSKKMEVFLQKLIPTITKVSFWLLKGIAVRNMAASISEQLADLLNPLPNFADPEDDQDDETKARVIDKFDEGGDEDFPASGLRKRTAALLTDSDKRYRGKVTSRKELQQEFDGSADYDEQDDDDEDSESGLLDQVMEGDEEEAEEEDDLSEDSGSQLSSLVSKMKGTDLSFPKETDFRKLTEGMDDLGETETEEEGETDTEGESEDEEEDSDDNDEENEGGVMTFSKEKVDEEVEKGRAVKNQLVLWDLMLEGRIKMQKALVTANQLPQPETFPEFKGKGGAEYAGALKNSHKALKALQRSLLELQDLLLYQNLETRAVTQGKAWAQNTSISLSSSKSDEDEVVDSDEGETEDEGDEEKKRPASRSGPSKRKLETTQYPDFMAKRFAAFQPYRDATLQKWYDKTRLTTGKNNKGFGAFERNILTQVEQVLMDKERLLKRTQTRRSDYRVLGKPELSRVTAQSNSTEPEAVEPTLKANAHLKDLDQEIFDDDDFYHQLLRELIERKTSAADPNDQVAMGRQWLAIQKLRSKIKKKVDTKASKGRKVRFHVHSKLVNFMAPIDHSSMSDEARILTYL</sequence>
<dbReference type="Gene3D" id="2.10.110.10">
    <property type="entry name" value="Cysteine Rich Protein"/>
    <property type="match status" value="2"/>
</dbReference>
<comment type="caution">
    <text evidence="16">The sequence shown here is derived from an EMBL/GenBank/DDBJ whole genome shotgun (WGS) entry which is preliminary data.</text>
</comment>
<evidence type="ECO:0000256" key="9">
    <source>
        <dbReference type="ARBA" id="ARBA00023242"/>
    </source>
</evidence>
<gene>
    <name evidence="16" type="ORF">QTP70_020210</name>
</gene>
<feature type="region of interest" description="Disordered" evidence="13">
    <location>
        <begin position="749"/>
        <end position="790"/>
    </location>
</feature>
<evidence type="ECO:0000256" key="13">
    <source>
        <dbReference type="SAM" id="MobiDB-lite"/>
    </source>
</evidence>
<feature type="compositionally biased region" description="Basic and acidic residues" evidence="13">
    <location>
        <begin position="152"/>
        <end position="168"/>
    </location>
</feature>
<comment type="subcellular location">
    <subcellularLocation>
        <location evidence="1 10 12">Nucleus</location>
    </subcellularLocation>
</comment>
<dbReference type="Pfam" id="PF08164">
    <property type="entry name" value="TRAUB"/>
    <property type="match status" value="1"/>
</dbReference>
<feature type="domain" description="LIM zinc-binding" evidence="14">
    <location>
        <begin position="62"/>
        <end position="124"/>
    </location>
</feature>
<protein>
    <submittedName>
        <fullName evidence="16">Uncharacterized protein</fullName>
    </submittedName>
</protein>
<dbReference type="SUPFAM" id="SSF46689">
    <property type="entry name" value="Homeodomain-like"/>
    <property type="match status" value="1"/>
</dbReference>
<dbReference type="GO" id="GO:0003677">
    <property type="term" value="F:DNA binding"/>
    <property type="evidence" value="ECO:0007669"/>
    <property type="project" value="UniProtKB-UniRule"/>
</dbReference>